<evidence type="ECO:0000259" key="3">
    <source>
        <dbReference type="Pfam" id="PF03109"/>
    </source>
</evidence>
<keyword evidence="4" id="KW-0418">Kinase</keyword>
<accession>I4CAZ3</accession>
<dbReference type="HOGENOM" id="CLU_006533_0_3_7"/>
<evidence type="ECO:0000313" key="5">
    <source>
        <dbReference type="Proteomes" id="UP000006055"/>
    </source>
</evidence>
<dbReference type="eggNOG" id="COG0661">
    <property type="taxonomic scope" value="Bacteria"/>
</dbReference>
<evidence type="ECO:0000313" key="4">
    <source>
        <dbReference type="EMBL" id="AFM26734.1"/>
    </source>
</evidence>
<dbReference type="PANTHER" id="PTHR10566">
    <property type="entry name" value="CHAPERONE-ACTIVITY OF BC1 COMPLEX CABC1 -RELATED"/>
    <property type="match status" value="1"/>
</dbReference>
<gene>
    <name evidence="4" type="ordered locus">Desti_4096</name>
</gene>
<feature type="domain" description="ABC1 atypical kinase-like" evidence="3">
    <location>
        <begin position="89"/>
        <end position="331"/>
    </location>
</feature>
<proteinExistence type="inferred from homology"/>
<keyword evidence="2" id="KW-0472">Membrane</keyword>
<organism evidence="4 5">
    <name type="scientific">Desulfomonile tiedjei (strain ATCC 49306 / DSM 6799 / DCB-1)</name>
    <dbReference type="NCBI Taxonomy" id="706587"/>
    <lineage>
        <taxon>Bacteria</taxon>
        <taxon>Pseudomonadati</taxon>
        <taxon>Thermodesulfobacteriota</taxon>
        <taxon>Desulfomonilia</taxon>
        <taxon>Desulfomonilales</taxon>
        <taxon>Desulfomonilaceae</taxon>
        <taxon>Desulfomonile</taxon>
    </lineage>
</organism>
<evidence type="ECO:0000256" key="1">
    <source>
        <dbReference type="ARBA" id="ARBA00009670"/>
    </source>
</evidence>
<dbReference type="InterPro" id="IPR050154">
    <property type="entry name" value="UbiB_kinase"/>
</dbReference>
<dbReference type="EMBL" id="CP003360">
    <property type="protein sequence ID" value="AFM26734.1"/>
    <property type="molecule type" value="Genomic_DNA"/>
</dbReference>
<name>I4CAZ3_DESTA</name>
<reference evidence="5" key="1">
    <citation type="submission" date="2012-06" db="EMBL/GenBank/DDBJ databases">
        <title>Complete sequence of chromosome of Desulfomonile tiedjei DSM 6799.</title>
        <authorList>
            <person name="Lucas S."/>
            <person name="Copeland A."/>
            <person name="Lapidus A."/>
            <person name="Glavina del Rio T."/>
            <person name="Dalin E."/>
            <person name="Tice H."/>
            <person name="Bruce D."/>
            <person name="Goodwin L."/>
            <person name="Pitluck S."/>
            <person name="Peters L."/>
            <person name="Ovchinnikova G."/>
            <person name="Zeytun A."/>
            <person name="Lu M."/>
            <person name="Kyrpides N."/>
            <person name="Mavromatis K."/>
            <person name="Ivanova N."/>
            <person name="Brettin T."/>
            <person name="Detter J.C."/>
            <person name="Han C."/>
            <person name="Larimer F."/>
            <person name="Land M."/>
            <person name="Hauser L."/>
            <person name="Markowitz V."/>
            <person name="Cheng J.-F."/>
            <person name="Hugenholtz P."/>
            <person name="Woyke T."/>
            <person name="Wu D."/>
            <person name="Spring S."/>
            <person name="Schroeder M."/>
            <person name="Brambilla E."/>
            <person name="Klenk H.-P."/>
            <person name="Eisen J.A."/>
        </authorList>
    </citation>
    <scope>NUCLEOTIDE SEQUENCE [LARGE SCALE GENOMIC DNA]</scope>
    <source>
        <strain evidence="5">ATCC 49306 / DSM 6799 / DCB-1</strain>
    </source>
</reference>
<dbReference type="RefSeq" id="WP_014811859.1">
    <property type="nucleotide sequence ID" value="NC_018025.1"/>
</dbReference>
<dbReference type="GO" id="GO:0016301">
    <property type="term" value="F:kinase activity"/>
    <property type="evidence" value="ECO:0007669"/>
    <property type="project" value="UniProtKB-KW"/>
</dbReference>
<dbReference type="CDD" id="cd05121">
    <property type="entry name" value="ABC1_ADCK3-like"/>
    <property type="match status" value="1"/>
</dbReference>
<keyword evidence="2" id="KW-1133">Transmembrane helix</keyword>
<comment type="similarity">
    <text evidence="1">Belongs to the protein kinase superfamily. ADCK protein kinase family.</text>
</comment>
<dbReference type="STRING" id="706587.Desti_4096"/>
<dbReference type="KEGG" id="dti:Desti_4096"/>
<keyword evidence="2" id="KW-0812">Transmembrane</keyword>
<dbReference type="SUPFAM" id="SSF56112">
    <property type="entry name" value="Protein kinase-like (PK-like)"/>
    <property type="match status" value="1"/>
</dbReference>
<dbReference type="Pfam" id="PF03109">
    <property type="entry name" value="ABC1"/>
    <property type="match status" value="1"/>
</dbReference>
<dbReference type="InterPro" id="IPR004147">
    <property type="entry name" value="ABC1_dom"/>
</dbReference>
<dbReference type="InterPro" id="IPR011009">
    <property type="entry name" value="Kinase-like_dom_sf"/>
</dbReference>
<dbReference type="PANTHER" id="PTHR10566:SF113">
    <property type="entry name" value="PROTEIN ACTIVITY OF BC1 COMPLEX KINASE 7, CHLOROPLASTIC"/>
    <property type="match status" value="1"/>
</dbReference>
<keyword evidence="5" id="KW-1185">Reference proteome</keyword>
<dbReference type="Proteomes" id="UP000006055">
    <property type="component" value="Chromosome"/>
</dbReference>
<feature type="transmembrane region" description="Helical" evidence="2">
    <location>
        <begin position="521"/>
        <end position="543"/>
    </location>
</feature>
<feature type="transmembrane region" description="Helical" evidence="2">
    <location>
        <begin position="490"/>
        <end position="509"/>
    </location>
</feature>
<sequence>MDIRLTPLHLRRYKDIILLFIKYGRSDLVKSAGLEEALRHETAITEVVPRAEELASDLERMGPTFIKLGQILSTRADILPVEYIRALARLQDKIEPFPYDQVDAIVASELGIRIPLAFDHFDKTPIAAASLGQVHKACLKDGRTVAVKVQRPGIRAQIVEDLEILMQIAEFLDRTPLSERFEFHKMVEEFRRTLMRELDYRQEARNMKLLAGNLAGFSLVVVPLPIDEYSSSRMLTMEYISGRKITELTPLARTEIDGTALAEELFRAYLSQIIVDGFFHADPHPGNLFLTNDHRIALLDVGMVGQISPELQDRLLHLIRAIGEGRHEDVAALAIKIGERRPKFDQDGFRNHIAVMITDLNMQHLDIGTAIMEFVRFSGDSGLRLPPELTLLGKTLLNLDIVARTLDPNFDPNTSIRSNLARIIRSKILKSASPSTIFGNILEMKEFFTRLPTVLGTSLEKLAKNELEMKIDAIDEKYLMNGLQKIANRITLGLILAALIVGAAMLFNVQTEFRILGYPGIAMLFFLAAAGGGIALMLDILFYDEKPSKK</sequence>
<protein>
    <submittedName>
        <fullName evidence="4">Putative unusual protein kinase</fullName>
    </submittedName>
</protein>
<keyword evidence="4" id="KW-0808">Transferase</keyword>
<evidence type="ECO:0000256" key="2">
    <source>
        <dbReference type="SAM" id="Phobius"/>
    </source>
</evidence>
<dbReference type="AlphaFoldDB" id="I4CAZ3"/>